<name>A0A1M6ABT8_9FLAO</name>
<dbReference type="Proteomes" id="UP000184396">
    <property type="component" value="Unassembled WGS sequence"/>
</dbReference>
<evidence type="ECO:0000313" key="2">
    <source>
        <dbReference type="Proteomes" id="UP000184396"/>
    </source>
</evidence>
<evidence type="ECO:0000313" key="1">
    <source>
        <dbReference type="EMBL" id="SHI33848.1"/>
    </source>
</evidence>
<reference evidence="1 2" key="1">
    <citation type="submission" date="2016-11" db="EMBL/GenBank/DDBJ databases">
        <authorList>
            <person name="Jaros S."/>
            <person name="Januszkiewicz K."/>
            <person name="Wedrychowicz H."/>
        </authorList>
    </citation>
    <scope>NUCLEOTIDE SEQUENCE [LARGE SCALE GENOMIC DNA]</scope>
    <source>
        <strain evidence="1 2">CGMCC 1.12213</strain>
    </source>
</reference>
<gene>
    <name evidence="1" type="ORF">SAMN05216261_0336</name>
</gene>
<dbReference type="Gene3D" id="2.60.120.40">
    <property type="match status" value="1"/>
</dbReference>
<keyword evidence="2" id="KW-1185">Reference proteome</keyword>
<protein>
    <recommendedName>
        <fullName evidence="3">C1q domain-containing protein</fullName>
    </recommendedName>
</protein>
<dbReference type="STRING" id="1178825.SAMN05216261_0336"/>
<dbReference type="InterPro" id="IPR008983">
    <property type="entry name" value="Tumour_necrosis_fac-like_dom"/>
</dbReference>
<evidence type="ECO:0008006" key="3">
    <source>
        <dbReference type="Google" id="ProtNLM"/>
    </source>
</evidence>
<accession>A0A1M6ABT8</accession>
<dbReference type="AlphaFoldDB" id="A0A1M6ABT8"/>
<dbReference type="EMBL" id="FQYK01000001">
    <property type="protein sequence ID" value="SHI33848.1"/>
    <property type="molecule type" value="Genomic_DNA"/>
</dbReference>
<dbReference type="RefSeq" id="WP_143148047.1">
    <property type="nucleotide sequence ID" value="NZ_ALIH01000001.1"/>
</dbReference>
<dbReference type="OrthoDB" id="1145223at2"/>
<organism evidence="1 2">
    <name type="scientific">Algibacter luteus</name>
    <dbReference type="NCBI Taxonomy" id="1178825"/>
    <lineage>
        <taxon>Bacteria</taxon>
        <taxon>Pseudomonadati</taxon>
        <taxon>Bacteroidota</taxon>
        <taxon>Flavobacteriia</taxon>
        <taxon>Flavobacteriales</taxon>
        <taxon>Flavobacteriaceae</taxon>
        <taxon>Algibacter</taxon>
    </lineage>
</organism>
<proteinExistence type="predicted"/>
<sequence length="239" mass="25912">MKNIVCSILMLLCMQYGYTQVGIGTTTPDNSSILDIESNSQGVLLPRLTTAQRNAIVNPANGLLFYNTDLAEFQFNNGNTATPDWIKTSRNPCVKYSNNAGDTAQNINSNAAGNAPIVSTLEWNDNTALYNANVALNTITVNTTGRYRVSVNMSLITATTTARLSPEIWIEINGIQRGTYASTGYIRNNNGHRESSLHITEVFELNANDVISVAHVRTASAGTVTLRSAGSSNIYIEKI</sequence>
<dbReference type="eggNOG" id="COG5295">
    <property type="taxonomic scope" value="Bacteria"/>
</dbReference>